<evidence type="ECO:0000256" key="2">
    <source>
        <dbReference type="SAM" id="SignalP"/>
    </source>
</evidence>
<keyword evidence="4" id="KW-1185">Reference proteome</keyword>
<comment type="caution">
    <text evidence="3">The sequence shown here is derived from an EMBL/GenBank/DDBJ whole genome shotgun (WGS) entry which is preliminary data.</text>
</comment>
<evidence type="ECO:0000313" key="3">
    <source>
        <dbReference type="EMBL" id="GAA1513773.1"/>
    </source>
</evidence>
<proteinExistence type="predicted"/>
<evidence type="ECO:0000256" key="1">
    <source>
        <dbReference type="SAM" id="MobiDB-lite"/>
    </source>
</evidence>
<dbReference type="EMBL" id="BAAAQD010000005">
    <property type="protein sequence ID" value="GAA1513773.1"/>
    <property type="molecule type" value="Genomic_DNA"/>
</dbReference>
<dbReference type="RefSeq" id="WP_344502527.1">
    <property type="nucleotide sequence ID" value="NZ_BAAAQD010000005.1"/>
</dbReference>
<feature type="compositionally biased region" description="Low complexity" evidence="1">
    <location>
        <begin position="44"/>
        <end position="55"/>
    </location>
</feature>
<gene>
    <name evidence="3" type="ORF">GCM10009827_030460</name>
</gene>
<sequence length="114" mass="11441">MRTALRTTAVSLALSICAMLLGLTQAHHTLPGDTFQVARTASVASAAPGAEAPQGRKLPRTGDTGADGAHWLVVLPATVDVTPPAARWSAAAGPSHVHSGRCGATPGCRGPPTS</sequence>
<keyword evidence="2" id="KW-0732">Signal</keyword>
<feature type="region of interest" description="Disordered" evidence="1">
    <location>
        <begin position="90"/>
        <end position="114"/>
    </location>
</feature>
<dbReference type="Proteomes" id="UP001501470">
    <property type="component" value="Unassembled WGS sequence"/>
</dbReference>
<feature type="signal peptide" evidence="2">
    <location>
        <begin position="1"/>
        <end position="26"/>
    </location>
</feature>
<accession>A0ABP4L094</accession>
<feature type="region of interest" description="Disordered" evidence="1">
    <location>
        <begin position="44"/>
        <end position="66"/>
    </location>
</feature>
<feature type="chain" id="PRO_5047280215" evidence="2">
    <location>
        <begin position="27"/>
        <end position="114"/>
    </location>
</feature>
<organism evidence="3 4">
    <name type="scientific">Dactylosporangium maewongense</name>
    <dbReference type="NCBI Taxonomy" id="634393"/>
    <lineage>
        <taxon>Bacteria</taxon>
        <taxon>Bacillati</taxon>
        <taxon>Actinomycetota</taxon>
        <taxon>Actinomycetes</taxon>
        <taxon>Micromonosporales</taxon>
        <taxon>Micromonosporaceae</taxon>
        <taxon>Dactylosporangium</taxon>
    </lineage>
</organism>
<evidence type="ECO:0000313" key="4">
    <source>
        <dbReference type="Proteomes" id="UP001501470"/>
    </source>
</evidence>
<reference evidence="4" key="1">
    <citation type="journal article" date="2019" name="Int. J. Syst. Evol. Microbiol.">
        <title>The Global Catalogue of Microorganisms (GCM) 10K type strain sequencing project: providing services to taxonomists for standard genome sequencing and annotation.</title>
        <authorList>
            <consortium name="The Broad Institute Genomics Platform"/>
            <consortium name="The Broad Institute Genome Sequencing Center for Infectious Disease"/>
            <person name="Wu L."/>
            <person name="Ma J."/>
        </authorList>
    </citation>
    <scope>NUCLEOTIDE SEQUENCE [LARGE SCALE GENOMIC DNA]</scope>
    <source>
        <strain evidence="4">JCM 15933</strain>
    </source>
</reference>
<protein>
    <submittedName>
        <fullName evidence="3">Uncharacterized protein</fullName>
    </submittedName>
</protein>
<name>A0ABP4L094_9ACTN</name>